<accession>A0A9D3XUR6</accession>
<protein>
    <submittedName>
        <fullName evidence="1">Uncharacterized protein</fullName>
    </submittedName>
</protein>
<sequence>MSNREKVPTNIFVLRTRITACRLLCLPGSDSGYVPGKKKPKSFLGIWWGLCILYGKDTVLAMLPFVSAWSNIIATCQGITVVKGQGGKQWLYRYRHCNIIILKCSKNCQLLQRVDSSCL</sequence>
<keyword evidence="2" id="KW-1185">Reference proteome</keyword>
<proteinExistence type="predicted"/>
<dbReference type="Proteomes" id="UP000827986">
    <property type="component" value="Unassembled WGS sequence"/>
</dbReference>
<organism evidence="1 2">
    <name type="scientific">Mauremys mutica</name>
    <name type="common">yellowpond turtle</name>
    <dbReference type="NCBI Taxonomy" id="74926"/>
    <lineage>
        <taxon>Eukaryota</taxon>
        <taxon>Metazoa</taxon>
        <taxon>Chordata</taxon>
        <taxon>Craniata</taxon>
        <taxon>Vertebrata</taxon>
        <taxon>Euteleostomi</taxon>
        <taxon>Archelosauria</taxon>
        <taxon>Testudinata</taxon>
        <taxon>Testudines</taxon>
        <taxon>Cryptodira</taxon>
        <taxon>Durocryptodira</taxon>
        <taxon>Testudinoidea</taxon>
        <taxon>Geoemydidae</taxon>
        <taxon>Geoemydinae</taxon>
        <taxon>Mauremys</taxon>
    </lineage>
</organism>
<dbReference type="EMBL" id="JAHDVG010000463">
    <property type="protein sequence ID" value="KAH1186581.1"/>
    <property type="molecule type" value="Genomic_DNA"/>
</dbReference>
<name>A0A9D3XUR6_9SAUR</name>
<dbReference type="AlphaFoldDB" id="A0A9D3XUR6"/>
<gene>
    <name evidence="1" type="ORF">KIL84_019330</name>
</gene>
<reference evidence="1" key="1">
    <citation type="submission" date="2021-09" db="EMBL/GenBank/DDBJ databases">
        <title>The genome of Mauremys mutica provides insights into the evolution of semi-aquatic lifestyle.</title>
        <authorList>
            <person name="Gong S."/>
            <person name="Gao Y."/>
        </authorList>
    </citation>
    <scope>NUCLEOTIDE SEQUENCE</scope>
    <source>
        <strain evidence="1">MM-2020</strain>
        <tissue evidence="1">Muscle</tissue>
    </source>
</reference>
<evidence type="ECO:0000313" key="2">
    <source>
        <dbReference type="Proteomes" id="UP000827986"/>
    </source>
</evidence>
<evidence type="ECO:0000313" key="1">
    <source>
        <dbReference type="EMBL" id="KAH1186581.1"/>
    </source>
</evidence>
<comment type="caution">
    <text evidence="1">The sequence shown here is derived from an EMBL/GenBank/DDBJ whole genome shotgun (WGS) entry which is preliminary data.</text>
</comment>